<feature type="domain" description="Zinc knuckle CX2CX4HX4C" evidence="2">
    <location>
        <begin position="88"/>
        <end position="121"/>
    </location>
</feature>
<evidence type="ECO:0000313" key="4">
    <source>
        <dbReference type="Proteomes" id="UP000886595"/>
    </source>
</evidence>
<keyword evidence="4" id="KW-1185">Reference proteome</keyword>
<evidence type="ECO:0000313" key="3">
    <source>
        <dbReference type="EMBL" id="KAG2266536.1"/>
    </source>
</evidence>
<feature type="compositionally biased region" description="Basic and acidic residues" evidence="1">
    <location>
        <begin position="197"/>
        <end position="221"/>
    </location>
</feature>
<feature type="region of interest" description="Disordered" evidence="1">
    <location>
        <begin position="376"/>
        <end position="414"/>
    </location>
</feature>
<feature type="compositionally biased region" description="Basic and acidic residues" evidence="1">
    <location>
        <begin position="227"/>
        <end position="237"/>
    </location>
</feature>
<feature type="region of interest" description="Disordered" evidence="1">
    <location>
        <begin position="197"/>
        <end position="273"/>
    </location>
</feature>
<proteinExistence type="predicted"/>
<feature type="compositionally biased region" description="Basic and acidic residues" evidence="1">
    <location>
        <begin position="248"/>
        <end position="273"/>
    </location>
</feature>
<dbReference type="OrthoDB" id="1461917at2759"/>
<dbReference type="EMBL" id="JAAMPC010000014">
    <property type="protein sequence ID" value="KAG2266536.1"/>
    <property type="molecule type" value="Genomic_DNA"/>
</dbReference>
<dbReference type="Pfam" id="PF14392">
    <property type="entry name" value="zf-CCHC_4"/>
    <property type="match status" value="1"/>
</dbReference>
<accession>A0A8X7U6V5</accession>
<sequence length="414" mass="46576">MPTRRWDRGIGDEIRIGAEGKGNFGIFWPVWVIKWSTISIIIKTKSREFTGMVEMITTVDSQVAILTKEGMGLRYCSYGQWTSLGGEFHEGDKAFISLKYEKLFSFCEHCFSLSHGLDDCPLITRSPQKKKEVRENPISRHDDLARSYKGVVINGATDQQGQGRENMDYTGKGKGKMYEEHESKWVKVPEKGCNRYHSYRTDHRGDDGGLRHRSSRFDRSRGYNAEENPRFPREVRRGMSPRVGAAVEAREEGEIPQQEKRQTTRNDQEKTRESVVDPTIILATVQKVTLESQKVENGLDVINDLLKEGNNEVVDDNMVLDENQSNVLGIVEGSDDGFLNLSDGGVEKKKVVRKGLFKQTDVAGASSKARNIQAIISTRKRATNNTKPATRQGEGAKHHEEKGPSNPKPTSSKS</sequence>
<feature type="compositionally biased region" description="Basic and acidic residues" evidence="1">
    <location>
        <begin position="394"/>
        <end position="403"/>
    </location>
</feature>
<reference evidence="3 4" key="1">
    <citation type="submission" date="2020-02" db="EMBL/GenBank/DDBJ databases">
        <authorList>
            <person name="Ma Q."/>
            <person name="Huang Y."/>
            <person name="Song X."/>
            <person name="Pei D."/>
        </authorList>
    </citation>
    <scope>NUCLEOTIDE SEQUENCE [LARGE SCALE GENOMIC DNA]</scope>
    <source>
        <strain evidence="3">Sxm20200214</strain>
        <tissue evidence="3">Leaf</tissue>
    </source>
</reference>
<gene>
    <name evidence="3" type="ORF">Bca52824_073615</name>
</gene>
<name>A0A8X7U6V5_BRACI</name>
<dbReference type="Proteomes" id="UP000886595">
    <property type="component" value="Unassembled WGS sequence"/>
</dbReference>
<dbReference type="InterPro" id="IPR025836">
    <property type="entry name" value="Zn_knuckle_CX2CX4HX4C"/>
</dbReference>
<organism evidence="3 4">
    <name type="scientific">Brassica carinata</name>
    <name type="common">Ethiopian mustard</name>
    <name type="synonym">Abyssinian cabbage</name>
    <dbReference type="NCBI Taxonomy" id="52824"/>
    <lineage>
        <taxon>Eukaryota</taxon>
        <taxon>Viridiplantae</taxon>
        <taxon>Streptophyta</taxon>
        <taxon>Embryophyta</taxon>
        <taxon>Tracheophyta</taxon>
        <taxon>Spermatophyta</taxon>
        <taxon>Magnoliopsida</taxon>
        <taxon>eudicotyledons</taxon>
        <taxon>Gunneridae</taxon>
        <taxon>Pentapetalae</taxon>
        <taxon>rosids</taxon>
        <taxon>malvids</taxon>
        <taxon>Brassicales</taxon>
        <taxon>Brassicaceae</taxon>
        <taxon>Brassiceae</taxon>
        <taxon>Brassica</taxon>
    </lineage>
</organism>
<comment type="caution">
    <text evidence="3">The sequence shown here is derived from an EMBL/GenBank/DDBJ whole genome shotgun (WGS) entry which is preliminary data.</text>
</comment>
<evidence type="ECO:0000256" key="1">
    <source>
        <dbReference type="SAM" id="MobiDB-lite"/>
    </source>
</evidence>
<dbReference type="AlphaFoldDB" id="A0A8X7U6V5"/>
<evidence type="ECO:0000259" key="2">
    <source>
        <dbReference type="Pfam" id="PF14392"/>
    </source>
</evidence>
<protein>
    <recommendedName>
        <fullName evidence="2">Zinc knuckle CX2CX4HX4C domain-containing protein</fullName>
    </recommendedName>
</protein>